<gene>
    <name evidence="9" type="ORF">NF557_12135</name>
</gene>
<feature type="domain" description="DNA topoisomerase I catalytic core eukaryotic-type" evidence="7">
    <location>
        <begin position="84"/>
        <end position="289"/>
    </location>
</feature>
<sequence>MPRLRRADLDAPGITRRRRGRGFSYAGPTGRAVGAAVKERIDALAIPPAWRDVWISPDELTHIQAIGTDDAGRRQYIYHPGWSQKQADAKHDRVVAMARRLPTVRAQITKDLRSDGLTSERVLAGMLRMLDSGAFRTGGEAYAEEHDTHGVATLLREHVSVKGTAVRFSFVAKGGLDRDVTLKDKDLSELVKALRRARTGTDRLFCYRPAAGGDWREVHADDINTRFKELAGEECSVKDLRTWQATVRAALYLAEAQEPASDTERRRILREVMSRVADDLGNTPAVARGSYVDPRVVSAQESGRTIAAAIERVGSDNLDRPHVRAKLERAVIRLLSTS</sequence>
<dbReference type="RefSeq" id="WP_252619705.1">
    <property type="nucleotide sequence ID" value="NZ_CP099490.1"/>
</dbReference>
<dbReference type="InterPro" id="IPR035447">
    <property type="entry name" value="DNA_topo_I_N_sf"/>
</dbReference>
<dbReference type="EMBL" id="CP099490">
    <property type="protein sequence ID" value="USQ75367.1"/>
    <property type="molecule type" value="Genomic_DNA"/>
</dbReference>
<evidence type="ECO:0000256" key="6">
    <source>
        <dbReference type="ARBA" id="ARBA00023235"/>
    </source>
</evidence>
<dbReference type="InterPro" id="IPR049331">
    <property type="entry name" value="Top1B_N_bact"/>
</dbReference>
<keyword evidence="5" id="KW-0238">DNA-binding</keyword>
<evidence type="ECO:0000256" key="5">
    <source>
        <dbReference type="ARBA" id="ARBA00023125"/>
    </source>
</evidence>
<dbReference type="Pfam" id="PF01028">
    <property type="entry name" value="Topoisom_I"/>
    <property type="match status" value="1"/>
</dbReference>
<comment type="similarity">
    <text evidence="2">Belongs to the type IB topoisomerase family.</text>
</comment>
<dbReference type="InterPro" id="IPR011010">
    <property type="entry name" value="DNA_brk_join_enz"/>
</dbReference>
<comment type="catalytic activity">
    <reaction evidence="1">
        <text>ATP-independent breakage of single-stranded DNA, followed by passage and rejoining.</text>
        <dbReference type="EC" id="5.6.2.1"/>
    </reaction>
</comment>
<name>A0ABY4YF26_9MICO</name>
<dbReference type="Pfam" id="PF21338">
    <property type="entry name" value="Top1B_N_bact"/>
    <property type="match status" value="1"/>
</dbReference>
<feature type="domain" description="DNA topoisomerase IB N-terminal" evidence="8">
    <location>
        <begin position="22"/>
        <end position="69"/>
    </location>
</feature>
<dbReference type="PRINTS" id="PR00416">
    <property type="entry name" value="EUTPISMRASEI"/>
</dbReference>
<dbReference type="InterPro" id="IPR013500">
    <property type="entry name" value="TopoI_cat_euk"/>
</dbReference>
<evidence type="ECO:0000256" key="1">
    <source>
        <dbReference type="ARBA" id="ARBA00000213"/>
    </source>
</evidence>
<protein>
    <recommendedName>
        <fullName evidence="3">DNA topoisomerase</fullName>
        <ecNumber evidence="3">5.6.2.1</ecNumber>
    </recommendedName>
</protein>
<dbReference type="Gene3D" id="1.10.132.120">
    <property type="match status" value="1"/>
</dbReference>
<evidence type="ECO:0000313" key="9">
    <source>
        <dbReference type="EMBL" id="USQ75367.1"/>
    </source>
</evidence>
<accession>A0ABY4YF26</accession>
<proteinExistence type="inferred from homology"/>
<evidence type="ECO:0000259" key="7">
    <source>
        <dbReference type="Pfam" id="PF01028"/>
    </source>
</evidence>
<reference evidence="9" key="1">
    <citation type="submission" date="2022-06" db="EMBL/GenBank/DDBJ databases">
        <title>Ornithinimicrobium JY.X270.</title>
        <authorList>
            <person name="Huang Y."/>
        </authorList>
    </citation>
    <scope>NUCLEOTIDE SEQUENCE</scope>
    <source>
        <strain evidence="9">JY.X270</strain>
    </source>
</reference>
<dbReference type="InterPro" id="IPR014711">
    <property type="entry name" value="TopoI_cat_a-hlx-sub_euk"/>
</dbReference>
<evidence type="ECO:0000256" key="4">
    <source>
        <dbReference type="ARBA" id="ARBA00023029"/>
    </source>
</evidence>
<dbReference type="SUPFAM" id="SSF55869">
    <property type="entry name" value="DNA topoisomerase I domain"/>
    <property type="match status" value="1"/>
</dbReference>
<evidence type="ECO:0000259" key="8">
    <source>
        <dbReference type="Pfam" id="PF21338"/>
    </source>
</evidence>
<keyword evidence="4" id="KW-0799">Topoisomerase</keyword>
<evidence type="ECO:0000256" key="3">
    <source>
        <dbReference type="ARBA" id="ARBA00012891"/>
    </source>
</evidence>
<dbReference type="PROSITE" id="PS52038">
    <property type="entry name" value="TOPO_IB_2"/>
    <property type="match status" value="1"/>
</dbReference>
<dbReference type="EC" id="5.6.2.1" evidence="3"/>
<dbReference type="Proteomes" id="UP001056535">
    <property type="component" value="Chromosome"/>
</dbReference>
<keyword evidence="10" id="KW-1185">Reference proteome</keyword>
<evidence type="ECO:0000313" key="10">
    <source>
        <dbReference type="Proteomes" id="UP001056535"/>
    </source>
</evidence>
<dbReference type="Gene3D" id="3.90.15.10">
    <property type="entry name" value="Topoisomerase I, Chain A, domain 3"/>
    <property type="match status" value="1"/>
</dbReference>
<dbReference type="SUPFAM" id="SSF56349">
    <property type="entry name" value="DNA breaking-rejoining enzymes"/>
    <property type="match status" value="1"/>
</dbReference>
<keyword evidence="6" id="KW-0413">Isomerase</keyword>
<organism evidence="9 10">
    <name type="scientific">Ornithinimicrobium cryptoxanthini</name>
    <dbReference type="NCBI Taxonomy" id="2934161"/>
    <lineage>
        <taxon>Bacteria</taxon>
        <taxon>Bacillati</taxon>
        <taxon>Actinomycetota</taxon>
        <taxon>Actinomycetes</taxon>
        <taxon>Micrococcales</taxon>
        <taxon>Ornithinimicrobiaceae</taxon>
        <taxon>Ornithinimicrobium</taxon>
    </lineage>
</organism>
<evidence type="ECO:0000256" key="2">
    <source>
        <dbReference type="ARBA" id="ARBA00006645"/>
    </source>
</evidence>
<dbReference type="Gene3D" id="3.30.66.10">
    <property type="entry name" value="DNA topoisomerase I domain"/>
    <property type="match status" value="1"/>
</dbReference>
<dbReference type="InterPro" id="IPR001631">
    <property type="entry name" value="TopoI"/>
</dbReference>